<name>A0A1G9UUR5_9ACTN</name>
<dbReference type="AlphaFoldDB" id="A0A1G9UUR5"/>
<accession>A0A1G9UUR5</accession>
<sequence>MTDRAGSVTKPRAKAGQKEARRPRATVRDQADVLGVLGVLKVATATQIMRLVRPHLSDNKAIRNALLVLQADKLVVAAGSTAGPAGKFGAPDRRGEPSQKLWGLTPAGLESAAEKLGRDPELMGGRARGAGAGGAPHAMAVNHTIVAFTCGGTLPGSPAGIGSIDCWRTEVPHPLTSSGKRNVRSDAVFQDKAAGVPLLMVEVDRATESVHVLADKVGAYADFYARRVRDPALPPSSGRGRIGHVDTVPFWETLYRCAGAPAHRRTGAPA</sequence>
<feature type="compositionally biased region" description="Basic and acidic residues" evidence="1">
    <location>
        <begin position="16"/>
        <end position="25"/>
    </location>
</feature>
<protein>
    <submittedName>
        <fullName evidence="2">Replication-relaxation</fullName>
    </submittedName>
</protein>
<proteinExistence type="predicted"/>
<keyword evidence="3" id="KW-1185">Reference proteome</keyword>
<dbReference type="Proteomes" id="UP000199341">
    <property type="component" value="Unassembled WGS sequence"/>
</dbReference>
<dbReference type="EMBL" id="FNIE01000001">
    <property type="protein sequence ID" value="SDM63643.1"/>
    <property type="molecule type" value="Genomic_DNA"/>
</dbReference>
<feature type="region of interest" description="Disordered" evidence="1">
    <location>
        <begin position="1"/>
        <end position="25"/>
    </location>
</feature>
<dbReference type="RefSeq" id="WP_093782126.1">
    <property type="nucleotide sequence ID" value="NZ_FNIE01000001.1"/>
</dbReference>
<dbReference type="InterPro" id="IPR025855">
    <property type="entry name" value="Replic_Relax"/>
</dbReference>
<dbReference type="OrthoDB" id="4336626at2"/>
<dbReference type="Pfam" id="PF13814">
    <property type="entry name" value="Replic_Relax"/>
    <property type="match status" value="1"/>
</dbReference>
<dbReference type="STRING" id="310781.SAMN05216259_1012"/>
<evidence type="ECO:0000313" key="3">
    <source>
        <dbReference type="Proteomes" id="UP000199341"/>
    </source>
</evidence>
<feature type="region of interest" description="Disordered" evidence="1">
    <location>
        <begin position="82"/>
        <end position="104"/>
    </location>
</feature>
<gene>
    <name evidence="2" type="ORF">SAMN05216259_1012</name>
</gene>
<reference evidence="2 3" key="1">
    <citation type="submission" date="2016-10" db="EMBL/GenBank/DDBJ databases">
        <authorList>
            <person name="de Groot N.N."/>
        </authorList>
    </citation>
    <scope>NUCLEOTIDE SEQUENCE [LARGE SCALE GENOMIC DNA]</scope>
    <source>
        <strain evidence="2 3">CGMCC 4.2022</strain>
    </source>
</reference>
<evidence type="ECO:0000313" key="2">
    <source>
        <dbReference type="EMBL" id="SDM63643.1"/>
    </source>
</evidence>
<evidence type="ECO:0000256" key="1">
    <source>
        <dbReference type="SAM" id="MobiDB-lite"/>
    </source>
</evidence>
<organism evidence="2 3">
    <name type="scientific">Actinacidiphila guanduensis</name>
    <dbReference type="NCBI Taxonomy" id="310781"/>
    <lineage>
        <taxon>Bacteria</taxon>
        <taxon>Bacillati</taxon>
        <taxon>Actinomycetota</taxon>
        <taxon>Actinomycetes</taxon>
        <taxon>Kitasatosporales</taxon>
        <taxon>Streptomycetaceae</taxon>
        <taxon>Actinacidiphila</taxon>
    </lineage>
</organism>